<name>A0A918EFT8_9PSEU</name>
<organism evidence="2 3">
    <name type="scientific">Saccharothrix coeruleofusca</name>
    <dbReference type="NCBI Taxonomy" id="33919"/>
    <lineage>
        <taxon>Bacteria</taxon>
        <taxon>Bacillati</taxon>
        <taxon>Actinomycetota</taxon>
        <taxon>Actinomycetes</taxon>
        <taxon>Pseudonocardiales</taxon>
        <taxon>Pseudonocardiaceae</taxon>
        <taxon>Saccharothrix</taxon>
    </lineage>
</organism>
<comment type="caution">
    <text evidence="2">The sequence shown here is derived from an EMBL/GenBank/DDBJ whole genome shotgun (WGS) entry which is preliminary data.</text>
</comment>
<feature type="compositionally biased region" description="Acidic residues" evidence="1">
    <location>
        <begin position="44"/>
        <end position="67"/>
    </location>
</feature>
<feature type="compositionally biased region" description="Gly residues" evidence="1">
    <location>
        <begin position="8"/>
        <end position="20"/>
    </location>
</feature>
<reference evidence="2" key="1">
    <citation type="journal article" date="2014" name="Int. J. Syst. Evol. Microbiol.">
        <title>Complete genome sequence of Corynebacterium casei LMG S-19264T (=DSM 44701T), isolated from a smear-ripened cheese.</title>
        <authorList>
            <consortium name="US DOE Joint Genome Institute (JGI-PGF)"/>
            <person name="Walter F."/>
            <person name="Albersmeier A."/>
            <person name="Kalinowski J."/>
            <person name="Ruckert C."/>
        </authorList>
    </citation>
    <scope>NUCLEOTIDE SEQUENCE</scope>
    <source>
        <strain evidence="2">JCM 3313</strain>
    </source>
</reference>
<feature type="region of interest" description="Disordered" evidence="1">
    <location>
        <begin position="1"/>
        <end position="67"/>
    </location>
</feature>
<proteinExistence type="predicted"/>
<sequence length="67" mass="6996">MGAAPAQGGRGAFRGWGSGYRTGMEQTAVPGPEEDSDEAKPATEQEEGLGEEDSSLPDQDDETPERG</sequence>
<evidence type="ECO:0000313" key="2">
    <source>
        <dbReference type="EMBL" id="GGP76504.1"/>
    </source>
</evidence>
<gene>
    <name evidence="2" type="ORF">GCM10010185_57810</name>
</gene>
<keyword evidence="3" id="KW-1185">Reference proteome</keyword>
<protein>
    <submittedName>
        <fullName evidence="2">Uncharacterized protein</fullName>
    </submittedName>
</protein>
<evidence type="ECO:0000256" key="1">
    <source>
        <dbReference type="SAM" id="MobiDB-lite"/>
    </source>
</evidence>
<dbReference type="EMBL" id="BMRG01000016">
    <property type="protein sequence ID" value="GGP76504.1"/>
    <property type="molecule type" value="Genomic_DNA"/>
</dbReference>
<dbReference type="Proteomes" id="UP000639606">
    <property type="component" value="Unassembled WGS sequence"/>
</dbReference>
<dbReference type="AlphaFoldDB" id="A0A918EFT8"/>
<accession>A0A918EFT8</accession>
<reference evidence="2" key="2">
    <citation type="submission" date="2020-09" db="EMBL/GenBank/DDBJ databases">
        <authorList>
            <person name="Sun Q."/>
            <person name="Ohkuma M."/>
        </authorList>
    </citation>
    <scope>NUCLEOTIDE SEQUENCE</scope>
    <source>
        <strain evidence="2">JCM 3313</strain>
    </source>
</reference>
<evidence type="ECO:0000313" key="3">
    <source>
        <dbReference type="Proteomes" id="UP000639606"/>
    </source>
</evidence>